<gene>
    <name evidence="1" type="ORF">SAMN05421684_6085</name>
</gene>
<dbReference type="Proteomes" id="UP000199632">
    <property type="component" value="Unassembled WGS sequence"/>
</dbReference>
<dbReference type="Pfam" id="PF19371">
    <property type="entry name" value="DUF5946"/>
    <property type="match status" value="1"/>
</dbReference>
<accession>A0A1H3TMW3</accession>
<protein>
    <submittedName>
        <fullName evidence="1">Uncharacterized protein</fullName>
    </submittedName>
</protein>
<keyword evidence="2" id="KW-1185">Reference proteome</keyword>
<organism evidence="1 2">
    <name type="scientific">Asanoa ishikariensis</name>
    <dbReference type="NCBI Taxonomy" id="137265"/>
    <lineage>
        <taxon>Bacteria</taxon>
        <taxon>Bacillati</taxon>
        <taxon>Actinomycetota</taxon>
        <taxon>Actinomycetes</taxon>
        <taxon>Micromonosporales</taxon>
        <taxon>Micromonosporaceae</taxon>
        <taxon>Asanoa</taxon>
    </lineage>
</organism>
<dbReference type="EMBL" id="FNQB01000003">
    <property type="protein sequence ID" value="SDZ51633.1"/>
    <property type="molecule type" value="Genomic_DNA"/>
</dbReference>
<proteinExistence type="predicted"/>
<evidence type="ECO:0000313" key="1">
    <source>
        <dbReference type="EMBL" id="SDZ51633.1"/>
    </source>
</evidence>
<dbReference type="RefSeq" id="WP_204082569.1">
    <property type="nucleotide sequence ID" value="NZ_BOND01000001.1"/>
</dbReference>
<dbReference type="AlphaFoldDB" id="A0A1H3TMW3"/>
<reference evidence="2" key="1">
    <citation type="submission" date="2016-10" db="EMBL/GenBank/DDBJ databases">
        <authorList>
            <person name="Varghese N."/>
            <person name="Submissions S."/>
        </authorList>
    </citation>
    <scope>NUCLEOTIDE SEQUENCE [LARGE SCALE GENOMIC DNA]</scope>
    <source>
        <strain evidence="2">DSM 44718</strain>
    </source>
</reference>
<sequence>MAIDAHPPLCAECGSRQAPLSCDELFERLLALDHSRQPPWGPLHGVVVSCFFLQHPAHRLAPRGRKDAGWAFLLAYRSGGPAALEAVIHSARRRNSHRSHAGPELFHPAVPLPERPAPTSFGTTIADVAVDGSFPADGYDQRVSAWASATYAAWTGPS</sequence>
<name>A0A1H3TMW3_9ACTN</name>
<dbReference type="InterPro" id="IPR045990">
    <property type="entry name" value="DUF5946"/>
</dbReference>
<dbReference type="STRING" id="137265.SAMN05421684_6085"/>
<evidence type="ECO:0000313" key="2">
    <source>
        <dbReference type="Proteomes" id="UP000199632"/>
    </source>
</evidence>